<feature type="compositionally biased region" description="Low complexity" evidence="1">
    <location>
        <begin position="834"/>
        <end position="844"/>
    </location>
</feature>
<feature type="compositionally biased region" description="Low complexity" evidence="1">
    <location>
        <begin position="263"/>
        <end position="281"/>
    </location>
</feature>
<feature type="domain" description="PH" evidence="2">
    <location>
        <begin position="690"/>
        <end position="948"/>
    </location>
</feature>
<dbReference type="AlphaFoldDB" id="A0A0C3AR20"/>
<feature type="compositionally biased region" description="Polar residues" evidence="1">
    <location>
        <begin position="1"/>
        <end position="15"/>
    </location>
</feature>
<dbReference type="GO" id="GO:1902657">
    <property type="term" value="P:protein localization to prospore membrane"/>
    <property type="evidence" value="ECO:0007669"/>
    <property type="project" value="InterPro"/>
</dbReference>
<organism evidence="3 4">
    <name type="scientific">Serendipita vermifera MAFF 305830</name>
    <dbReference type="NCBI Taxonomy" id="933852"/>
    <lineage>
        <taxon>Eukaryota</taxon>
        <taxon>Fungi</taxon>
        <taxon>Dikarya</taxon>
        <taxon>Basidiomycota</taxon>
        <taxon>Agaricomycotina</taxon>
        <taxon>Agaricomycetes</taxon>
        <taxon>Sebacinales</taxon>
        <taxon>Serendipitaceae</taxon>
        <taxon>Serendipita</taxon>
    </lineage>
</organism>
<reference evidence="3 4" key="1">
    <citation type="submission" date="2014-04" db="EMBL/GenBank/DDBJ databases">
        <authorList>
            <consortium name="DOE Joint Genome Institute"/>
            <person name="Kuo A."/>
            <person name="Zuccaro A."/>
            <person name="Kohler A."/>
            <person name="Nagy L.G."/>
            <person name="Floudas D."/>
            <person name="Copeland A."/>
            <person name="Barry K.W."/>
            <person name="Cichocki N."/>
            <person name="Veneault-Fourrey C."/>
            <person name="LaButti K."/>
            <person name="Lindquist E.A."/>
            <person name="Lipzen A."/>
            <person name="Lundell T."/>
            <person name="Morin E."/>
            <person name="Murat C."/>
            <person name="Sun H."/>
            <person name="Tunlid A."/>
            <person name="Henrissat B."/>
            <person name="Grigoriev I.V."/>
            <person name="Hibbett D.S."/>
            <person name="Martin F."/>
            <person name="Nordberg H.P."/>
            <person name="Cantor M.N."/>
            <person name="Hua S.X."/>
        </authorList>
    </citation>
    <scope>NUCLEOTIDE SEQUENCE [LARGE SCALE GENOMIC DNA]</scope>
    <source>
        <strain evidence="3 4">MAFF 305830</strain>
    </source>
</reference>
<dbReference type="InterPro" id="IPR039486">
    <property type="entry name" value="Mug56/Spo71_PH"/>
</dbReference>
<feature type="region of interest" description="Disordered" evidence="1">
    <location>
        <begin position="354"/>
        <end position="376"/>
    </location>
</feature>
<feature type="compositionally biased region" description="Polar residues" evidence="1">
    <location>
        <begin position="194"/>
        <end position="206"/>
    </location>
</feature>
<name>A0A0C3AR20_SERVB</name>
<dbReference type="PANTHER" id="PTHR28076:SF1">
    <property type="entry name" value="PROSPORE MEMBRANE ADAPTER PROTEIN SPO71"/>
    <property type="match status" value="1"/>
</dbReference>
<feature type="region of interest" description="Disordered" evidence="1">
    <location>
        <begin position="804"/>
        <end position="880"/>
    </location>
</feature>
<dbReference type="EMBL" id="KN824374">
    <property type="protein sequence ID" value="KIM21701.1"/>
    <property type="molecule type" value="Genomic_DNA"/>
</dbReference>
<dbReference type="Pfam" id="PF15404">
    <property type="entry name" value="PH_4"/>
    <property type="match status" value="1"/>
</dbReference>
<reference evidence="4" key="2">
    <citation type="submission" date="2015-01" db="EMBL/GenBank/DDBJ databases">
        <title>Evolutionary Origins and Diversification of the Mycorrhizal Mutualists.</title>
        <authorList>
            <consortium name="DOE Joint Genome Institute"/>
            <consortium name="Mycorrhizal Genomics Consortium"/>
            <person name="Kohler A."/>
            <person name="Kuo A."/>
            <person name="Nagy L.G."/>
            <person name="Floudas D."/>
            <person name="Copeland A."/>
            <person name="Barry K.W."/>
            <person name="Cichocki N."/>
            <person name="Veneault-Fourrey C."/>
            <person name="LaButti K."/>
            <person name="Lindquist E.A."/>
            <person name="Lipzen A."/>
            <person name="Lundell T."/>
            <person name="Morin E."/>
            <person name="Murat C."/>
            <person name="Riley R."/>
            <person name="Ohm R."/>
            <person name="Sun H."/>
            <person name="Tunlid A."/>
            <person name="Henrissat B."/>
            <person name="Grigoriev I.V."/>
            <person name="Hibbett D.S."/>
            <person name="Martin F."/>
        </authorList>
    </citation>
    <scope>NUCLEOTIDE SEQUENCE [LARGE SCALE GENOMIC DNA]</scope>
    <source>
        <strain evidence="4">MAFF 305830</strain>
    </source>
</reference>
<dbReference type="PANTHER" id="PTHR28076">
    <property type="entry name" value="SPORULATION-SPECIFIC PROTEIN 71"/>
    <property type="match status" value="1"/>
</dbReference>
<dbReference type="InterPro" id="IPR040345">
    <property type="entry name" value="Mug56/Spo71"/>
</dbReference>
<proteinExistence type="predicted"/>
<feature type="compositionally biased region" description="Low complexity" evidence="1">
    <location>
        <begin position="239"/>
        <end position="250"/>
    </location>
</feature>
<evidence type="ECO:0000256" key="1">
    <source>
        <dbReference type="SAM" id="MobiDB-lite"/>
    </source>
</evidence>
<dbReference type="InterPro" id="IPR001849">
    <property type="entry name" value="PH_domain"/>
</dbReference>
<keyword evidence="4" id="KW-1185">Reference proteome</keyword>
<feature type="region of interest" description="Disordered" evidence="1">
    <location>
        <begin position="263"/>
        <end position="319"/>
    </location>
</feature>
<evidence type="ECO:0000313" key="4">
    <source>
        <dbReference type="Proteomes" id="UP000054097"/>
    </source>
</evidence>
<protein>
    <recommendedName>
        <fullName evidence="2">PH domain-containing protein</fullName>
    </recommendedName>
</protein>
<dbReference type="HOGENOM" id="CLU_008203_0_0_1"/>
<gene>
    <name evidence="3" type="ORF">M408DRAFT_333312</name>
</gene>
<evidence type="ECO:0000313" key="3">
    <source>
        <dbReference type="EMBL" id="KIM21701.1"/>
    </source>
</evidence>
<feature type="region of interest" description="Disordered" evidence="1">
    <location>
        <begin position="1140"/>
        <end position="1160"/>
    </location>
</feature>
<dbReference type="InterPro" id="IPR057379">
    <property type="entry name" value="PH_SPO71"/>
</dbReference>
<dbReference type="SUPFAM" id="SSF50729">
    <property type="entry name" value="PH domain-like"/>
    <property type="match status" value="1"/>
</dbReference>
<dbReference type="SMART" id="SM00233">
    <property type="entry name" value="PH"/>
    <property type="match status" value="2"/>
</dbReference>
<feature type="domain" description="PH" evidence="2">
    <location>
        <begin position="1011"/>
        <end position="1192"/>
    </location>
</feature>
<dbReference type="Pfam" id="PF23207">
    <property type="entry name" value="PH_SPO71"/>
    <property type="match status" value="1"/>
</dbReference>
<feature type="region of interest" description="Disordered" evidence="1">
    <location>
        <begin position="1"/>
        <end position="23"/>
    </location>
</feature>
<feature type="region of interest" description="Disordered" evidence="1">
    <location>
        <begin position="193"/>
        <end position="250"/>
    </location>
</feature>
<dbReference type="OrthoDB" id="5579281at2759"/>
<evidence type="ECO:0000259" key="2">
    <source>
        <dbReference type="SMART" id="SM00233"/>
    </source>
</evidence>
<feature type="region of interest" description="Disordered" evidence="1">
    <location>
        <begin position="739"/>
        <end position="779"/>
    </location>
</feature>
<accession>A0A0C3AR20</accession>
<dbReference type="STRING" id="933852.A0A0C3AR20"/>
<sequence>MSTPAINLDSRQTTEAPKAPPDTIVTLEPAPALKHFEDDHHPKRFFLGPMPVDVATKEHITHESTDTPGTTSGLGKSFGLTGIRTKLFGHAPKPRRSLSSEEGVSRERAFLFFVREGGRPEEFESREQGVRQEILRRVQRTRWFPADGKGGSSSNQPNASSNWVGDTFEIGKDLLGLSTLAPKEEEPAAVGRISLSSPRQSFNSPEAATASFAHARKGDKTVESPEAITSTKPKIHMHSSSSSSNVQSYYSASSSASGSKVAVASNLSTPPTGGEPSTSTTRLMTPLPVISRGPSAISAAHSDTKVVAPPPSRPDLLDTATAPVVNPLRSALRARDGTEGRGKAGARVMFPENAEIPRSDSPVSEEPAPPSEVLNREPTVTTSAGAAARVNNELEPEDGSDILIRDRMLVRVLSIPSAVQKYLDEQQLLEMPEARKDRATMWREYLVVWKLSCIELYEPYTIPAKEWVTKHKHLAFKIPLVQSKTKVSVFSNVDMTLCITCPKTSAHSHLPTHLMSREDKLTTMIMIMKTKSRSRSVDWIWRLWRRLGGEVPESIEIRCPAIDARVSFPIPAIDMISGVEGYKSFTHERVIQNCREQMSGIPEWDLLIESALKKGDDGQEGKLELCWRTESKLDWAWLLEDINGEPRPWAVLFGVALANPRTTSDLELRVAEHFPTKISLGNNTVLHEPPAIEGYLYRYKTTTHIRDPVYLSTHNGNIFFLNPNSAHPPLPPTAALEEPLEAEEGNPTTIGGTTGAGTGASVSSHGPKPHSTVTRASEVQRGASQILNAKLFLDMRNIVSVRRLTEPAGSKPSGGLNPGKGKAPSVISRERRQSTTTHGSSSTSEAQEIAATSVGHSDSRAGHPPPANEEEGDHFENPDEIHLDDEDLADIGGDEVLDKLTGDAKANLKMKRSFEILTRSQETIQFEAYSCKVCVEWIKRIQELTSYWTRKQRIDARLEMDIVHAMAGRTRFLVPRVGENVYPAPPPDPRDASPLLGRWWHWCVLNGCRSIVRAGRLYVRTSTRGEMRHFYFVLVQGHLVRFKLTSSRSQPASILHTHAKTINLLDAYVTSGYFAALELDEGNKLFEPTARRFQDGLETDDADMDTLIVIRYRPRPIDHALQHHARSSVGDFTLATATTTAPTGKTGGTHGEEAHSDVPPLNGSHKLLVLRARSKLERDAWCWALNAEIERLVRVHAVREQAVREDGGIYPS</sequence>
<dbReference type="Proteomes" id="UP000054097">
    <property type="component" value="Unassembled WGS sequence"/>
</dbReference>